<gene>
    <name evidence="1" type="ORF">EV130_101391</name>
</gene>
<dbReference type="EMBL" id="SMBJ01000001">
    <property type="protein sequence ID" value="TCU30816.1"/>
    <property type="molecule type" value="Genomic_DNA"/>
</dbReference>
<keyword evidence="2" id="KW-1185">Reference proteome</keyword>
<reference evidence="1 2" key="1">
    <citation type="submission" date="2019-03" db="EMBL/GenBank/DDBJ databases">
        <title>Genomic Encyclopedia of Type Strains, Phase IV (KMG-V): Genome sequencing to study the core and pangenomes of soil and plant-associated prokaryotes.</title>
        <authorList>
            <person name="Whitman W."/>
        </authorList>
    </citation>
    <scope>NUCLEOTIDE SEQUENCE [LARGE SCALE GENOMIC DNA]</scope>
    <source>
        <strain evidence="1 2">Gr42</strain>
    </source>
</reference>
<accession>A0A4R3RHJ0</accession>
<proteinExistence type="predicted"/>
<name>A0A4R3RHJ0_9HYPH</name>
<dbReference type="InterPro" id="IPR012338">
    <property type="entry name" value="Beta-lactam/transpept-like"/>
</dbReference>
<dbReference type="Gene3D" id="3.40.710.10">
    <property type="entry name" value="DD-peptidase/beta-lactamase superfamily"/>
    <property type="match status" value="1"/>
</dbReference>
<evidence type="ECO:0000313" key="1">
    <source>
        <dbReference type="EMBL" id="TCU30816.1"/>
    </source>
</evidence>
<organism evidence="1 2">
    <name type="scientific">Rhizobium azibense</name>
    <dbReference type="NCBI Taxonomy" id="1136135"/>
    <lineage>
        <taxon>Bacteria</taxon>
        <taxon>Pseudomonadati</taxon>
        <taxon>Pseudomonadota</taxon>
        <taxon>Alphaproteobacteria</taxon>
        <taxon>Hyphomicrobiales</taxon>
        <taxon>Rhizobiaceae</taxon>
        <taxon>Rhizobium/Agrobacterium group</taxon>
        <taxon>Rhizobium</taxon>
    </lineage>
</organism>
<dbReference type="Proteomes" id="UP000295547">
    <property type="component" value="Unassembled WGS sequence"/>
</dbReference>
<sequence>MEPLLDDVELTGWGDVSQKVNVASVRKSLLSALYRIEVSDGLINLASNLADLRIHDKRPAALMAAEKEATVRDLLMARSGIYHVAAYETADIRQKRPERGSHAPGSSSFMPQAVCTSPMKYSQVLAALAHIGGDSNATGLCRTSMKERWRWLGASSFDRPTESFPDLTATPSSRTGHKSSILCRHRIYFCRRIREE</sequence>
<evidence type="ECO:0000313" key="2">
    <source>
        <dbReference type="Proteomes" id="UP000295547"/>
    </source>
</evidence>
<comment type="caution">
    <text evidence="1">The sequence shown here is derived from an EMBL/GenBank/DDBJ whole genome shotgun (WGS) entry which is preliminary data.</text>
</comment>
<protein>
    <submittedName>
        <fullName evidence="1">Uncharacterized protein</fullName>
    </submittedName>
</protein>
<dbReference type="SUPFAM" id="SSF56601">
    <property type="entry name" value="beta-lactamase/transpeptidase-like"/>
    <property type="match status" value="1"/>
</dbReference>
<dbReference type="AlphaFoldDB" id="A0A4R3RHJ0"/>